<evidence type="ECO:0000256" key="8">
    <source>
        <dbReference type="ARBA" id="ARBA00023125"/>
    </source>
</evidence>
<gene>
    <name evidence="10" type="primary">recC</name>
    <name evidence="10" type="ORF">CWN49_35050</name>
</gene>
<feature type="non-terminal residue" evidence="10">
    <location>
        <position position="294"/>
    </location>
</feature>
<evidence type="ECO:0000313" key="10">
    <source>
        <dbReference type="EMBL" id="PLO59691.1"/>
    </source>
</evidence>
<keyword evidence="4 10" id="KW-0378">Hydrolase</keyword>
<dbReference type="EMBL" id="PIDR01001983">
    <property type="protein sequence ID" value="PLO59691.1"/>
    <property type="molecule type" value="Genomic_DNA"/>
</dbReference>
<evidence type="ECO:0000256" key="9">
    <source>
        <dbReference type="ARBA" id="ARBA00023204"/>
    </source>
</evidence>
<evidence type="ECO:0000256" key="7">
    <source>
        <dbReference type="ARBA" id="ARBA00022840"/>
    </source>
</evidence>
<dbReference type="GO" id="GO:0006281">
    <property type="term" value="P:DNA repair"/>
    <property type="evidence" value="ECO:0007669"/>
    <property type="project" value="UniProtKB-KW"/>
</dbReference>
<dbReference type="GO" id="GO:0003677">
    <property type="term" value="F:DNA binding"/>
    <property type="evidence" value="ECO:0007669"/>
    <property type="project" value="UniProtKB-KW"/>
</dbReference>
<comment type="caution">
    <text evidence="10">The sequence shown here is derived from an EMBL/GenBank/DDBJ whole genome shotgun (WGS) entry which is preliminary data.</text>
</comment>
<keyword evidence="2" id="KW-0547">Nucleotide-binding</keyword>
<dbReference type="Gene3D" id="3.40.50.300">
    <property type="entry name" value="P-loop containing nucleotide triphosphate hydrolases"/>
    <property type="match status" value="1"/>
</dbReference>
<dbReference type="GO" id="GO:0006310">
    <property type="term" value="P:DNA recombination"/>
    <property type="evidence" value="ECO:0007669"/>
    <property type="project" value="TreeGrafter"/>
</dbReference>
<dbReference type="GO" id="GO:0005524">
    <property type="term" value="F:ATP binding"/>
    <property type="evidence" value="ECO:0007669"/>
    <property type="project" value="UniProtKB-KW"/>
</dbReference>
<feature type="non-terminal residue" evidence="10">
    <location>
        <position position="1"/>
    </location>
</feature>
<reference evidence="10 11" key="1">
    <citation type="submission" date="2017-11" db="EMBL/GenBank/DDBJ databases">
        <authorList>
            <person name="Han C.G."/>
        </authorList>
    </citation>
    <scope>NUCLEOTIDE SEQUENCE [LARGE SCALE GENOMIC DNA]</scope>
    <source>
        <strain evidence="10 11">A10</strain>
    </source>
</reference>
<keyword evidence="5" id="KW-0347">Helicase</keyword>
<dbReference type="GO" id="GO:0008854">
    <property type="term" value="F:exodeoxyribonuclease V activity"/>
    <property type="evidence" value="ECO:0007669"/>
    <property type="project" value="UniProtKB-EC"/>
</dbReference>
<dbReference type="FunFam" id="3.40.50.300:FF:001068">
    <property type="entry name" value="RecBCD enzyme subunit RecC"/>
    <property type="match status" value="1"/>
</dbReference>
<evidence type="ECO:0000256" key="3">
    <source>
        <dbReference type="ARBA" id="ARBA00022763"/>
    </source>
</evidence>
<dbReference type="InterPro" id="IPR027417">
    <property type="entry name" value="P-loop_NTPase"/>
</dbReference>
<evidence type="ECO:0000256" key="6">
    <source>
        <dbReference type="ARBA" id="ARBA00022839"/>
    </source>
</evidence>
<dbReference type="PANTHER" id="PTHR30591">
    <property type="entry name" value="RECBCD ENZYME SUBUNIT RECC"/>
    <property type="match status" value="1"/>
</dbReference>
<protein>
    <submittedName>
        <fullName evidence="10">Exonuclease V subunit gamma</fullName>
        <ecNumber evidence="10">3.1.11.5</ecNumber>
    </submittedName>
</protein>
<keyword evidence="3" id="KW-0227">DNA damage</keyword>
<evidence type="ECO:0000313" key="11">
    <source>
        <dbReference type="Proteomes" id="UP000234667"/>
    </source>
</evidence>
<evidence type="ECO:0000256" key="1">
    <source>
        <dbReference type="ARBA" id="ARBA00022722"/>
    </source>
</evidence>
<dbReference type="PANTHER" id="PTHR30591:SF1">
    <property type="entry name" value="RECBCD ENZYME SUBUNIT RECC"/>
    <property type="match status" value="1"/>
</dbReference>
<dbReference type="SUPFAM" id="SSF52540">
    <property type="entry name" value="P-loop containing nucleoside triphosphate hydrolases"/>
    <property type="match status" value="2"/>
</dbReference>
<name>A0A2J5P172_9ENTR</name>
<dbReference type="Proteomes" id="UP000234667">
    <property type="component" value="Unassembled WGS sequence"/>
</dbReference>
<evidence type="ECO:0000256" key="5">
    <source>
        <dbReference type="ARBA" id="ARBA00022806"/>
    </source>
</evidence>
<keyword evidence="7" id="KW-0067">ATP-binding</keyword>
<dbReference type="Pfam" id="PF04257">
    <property type="entry name" value="Exonuc_V_gamma"/>
    <property type="match status" value="1"/>
</dbReference>
<evidence type="ECO:0000256" key="4">
    <source>
        <dbReference type="ARBA" id="ARBA00022801"/>
    </source>
</evidence>
<evidence type="ECO:0000256" key="2">
    <source>
        <dbReference type="ARBA" id="ARBA00022741"/>
    </source>
</evidence>
<accession>A0A2J5P172</accession>
<proteinExistence type="predicted"/>
<organism evidence="10 11">
    <name type="scientific">Klebsiella michiganensis</name>
    <dbReference type="NCBI Taxonomy" id="1134687"/>
    <lineage>
        <taxon>Bacteria</taxon>
        <taxon>Pseudomonadati</taxon>
        <taxon>Pseudomonadota</taxon>
        <taxon>Gammaproteobacteria</taxon>
        <taxon>Enterobacterales</taxon>
        <taxon>Enterobacteriaceae</taxon>
        <taxon>Klebsiella/Raoultella group</taxon>
        <taxon>Klebsiella</taxon>
    </lineage>
</organism>
<dbReference type="Gene3D" id="3.40.50.10930">
    <property type="match status" value="1"/>
</dbReference>
<keyword evidence="9" id="KW-0234">DNA repair</keyword>
<dbReference type="EC" id="3.1.11.5" evidence="10"/>
<reference evidence="10 11" key="2">
    <citation type="submission" date="2018-01" db="EMBL/GenBank/DDBJ databases">
        <title>Genomic study of Klebsiella pneumoniae.</title>
        <authorList>
            <person name="Yang Y."/>
            <person name="Bicalho R."/>
        </authorList>
    </citation>
    <scope>NUCLEOTIDE SEQUENCE [LARGE SCALE GENOMIC DNA]</scope>
    <source>
        <strain evidence="10 11">A10</strain>
    </source>
</reference>
<keyword evidence="8" id="KW-0238">DNA-binding</keyword>
<dbReference type="GO" id="GO:0004386">
    <property type="term" value="F:helicase activity"/>
    <property type="evidence" value="ECO:0007669"/>
    <property type="project" value="UniProtKB-KW"/>
</dbReference>
<dbReference type="AlphaFoldDB" id="A0A2J5P172"/>
<keyword evidence="6 10" id="KW-0269">Exonuclease</keyword>
<sequence>LQALGKHVDVYVLFTNPCRYYWGDIKDPAFLAKLLSRQRRHHRETTRELPLFRDTQQAPGLFNDAGEQDVGNPLLASWGKLGRDYIYLLAGLERYEELDAFVDIAPDNLLHNLQADILELRNAAVAGRSAEEFANSRSKRLLAANDRSLSIHVCHSPQREVEVLHDRLLAMLEENPELTPRDIIVMVADIDSYSPYIQAVFGSASGERWLPWAISDRRARESHPALQAFITLLSLPDSRFASEDVLALLDVPVLAARFNINEEGLRYLRQWVNESGVRWGMDDDNVRELDLPAT</sequence>
<keyword evidence="1" id="KW-0540">Nuclease</keyword>